<gene>
    <name evidence="1" type="ORF">MKS91_01870</name>
</gene>
<protein>
    <submittedName>
        <fullName evidence="1">Uncharacterized protein</fullName>
    </submittedName>
</protein>
<dbReference type="RefSeq" id="WP_258569145.1">
    <property type="nucleotide sequence ID" value="NZ_JAKUDN010000002.1"/>
</dbReference>
<evidence type="ECO:0000313" key="2">
    <source>
        <dbReference type="Proteomes" id="UP001320768"/>
    </source>
</evidence>
<evidence type="ECO:0000313" key="1">
    <source>
        <dbReference type="EMBL" id="MCP8352033.1"/>
    </source>
</evidence>
<sequence length="152" mass="17618">MKQEENFISNIIVVDDGALLCQKIQQEQHKKSKKYKHEERVAKSCRKAMKKSSKDNLKSVFNVLKEYKGKYPEAIMPHITSKRKFAETIFKKLTSDQLRVGFLNQTAKFYESKRRSSLELSSEAFELTAGFLSQKELYEQITESQSQPSSGR</sequence>
<reference evidence="1 2" key="1">
    <citation type="journal article" date="2022" name="Nat. Microbiol.">
        <title>The microbiome of a bacterivorous marine choanoflagellate contains a resource-demanding obligate bacterial associate.</title>
        <authorList>
            <person name="Needham D.M."/>
            <person name="Poirier C."/>
            <person name="Bachy C."/>
            <person name="George E.E."/>
            <person name="Wilken S."/>
            <person name="Yung C.C.M."/>
            <person name="Limardo A.J."/>
            <person name="Morando M."/>
            <person name="Sudek L."/>
            <person name="Malmstrom R.R."/>
            <person name="Keeling P.J."/>
            <person name="Santoro A.E."/>
            <person name="Worden A.Z."/>
        </authorList>
    </citation>
    <scope>NUCLEOTIDE SEQUENCE [LARGE SCALE GENOMIC DNA]</scope>
    <source>
        <strain evidence="1 2">Comchoano-2</strain>
    </source>
</reference>
<organism evidence="1 2">
    <name type="scientific">Candidatus Synchoanobacter obligatus</name>
    <dbReference type="NCBI Taxonomy" id="2919597"/>
    <lineage>
        <taxon>Bacteria</taxon>
        <taxon>Pseudomonadati</taxon>
        <taxon>Pseudomonadota</taxon>
        <taxon>Gammaproteobacteria</taxon>
        <taxon>Candidatus Comchoanobacterales</taxon>
        <taxon>Candidatus Comchoanobacteraceae</taxon>
        <taxon>Candidatus Synchoanobacter</taxon>
    </lineage>
</organism>
<proteinExistence type="predicted"/>
<dbReference type="EMBL" id="JAKUDN010000002">
    <property type="protein sequence ID" value="MCP8352033.1"/>
    <property type="molecule type" value="Genomic_DNA"/>
</dbReference>
<dbReference type="Proteomes" id="UP001320768">
    <property type="component" value="Unassembled WGS sequence"/>
</dbReference>
<accession>A0ABT1L6F4</accession>
<name>A0ABT1L6F4_9GAMM</name>
<keyword evidence="2" id="KW-1185">Reference proteome</keyword>
<comment type="caution">
    <text evidence="1">The sequence shown here is derived from an EMBL/GenBank/DDBJ whole genome shotgun (WGS) entry which is preliminary data.</text>
</comment>